<feature type="binding site" evidence="11">
    <location>
        <position position="173"/>
    </location>
    <ligand>
        <name>Mg(2+)</name>
        <dbReference type="ChEBI" id="CHEBI:18420"/>
    </ligand>
</feature>
<dbReference type="GO" id="GO:0016740">
    <property type="term" value="F:transferase activity"/>
    <property type="evidence" value="ECO:0007669"/>
    <property type="project" value="UniProtKB-UniRule"/>
</dbReference>
<keyword evidence="4 10" id="KW-0808">Transferase</keyword>
<evidence type="ECO:0000256" key="2">
    <source>
        <dbReference type="ARBA" id="ARBA00016337"/>
    </source>
</evidence>
<evidence type="ECO:0000256" key="7">
    <source>
        <dbReference type="ARBA" id="ARBA00022842"/>
    </source>
</evidence>
<dbReference type="Proteomes" id="UP000326344">
    <property type="component" value="Unassembled WGS sequence"/>
</dbReference>
<keyword evidence="13" id="KW-1185">Reference proteome</keyword>
<dbReference type="EMBL" id="VTWS01000004">
    <property type="protein sequence ID" value="KAA9353261.1"/>
    <property type="molecule type" value="Genomic_DNA"/>
</dbReference>
<comment type="cofactor">
    <cofactor evidence="11">
        <name>Mg(2+)</name>
        <dbReference type="ChEBI" id="CHEBI:18420"/>
    </cofactor>
    <cofactor evidence="11">
        <name>Mn(2+)</name>
        <dbReference type="ChEBI" id="CHEBI:29035"/>
    </cofactor>
    <text evidence="11">Magnesium. Can also use manganese.</text>
</comment>
<evidence type="ECO:0000256" key="4">
    <source>
        <dbReference type="ARBA" id="ARBA00022679"/>
    </source>
</evidence>
<name>A0A5N1JIW1_9BACT</name>
<evidence type="ECO:0000313" key="13">
    <source>
        <dbReference type="Proteomes" id="UP000326344"/>
    </source>
</evidence>
<dbReference type="Pfam" id="PF02424">
    <property type="entry name" value="ApbE"/>
    <property type="match status" value="1"/>
</dbReference>
<keyword evidence="7 10" id="KW-0460">Magnesium</keyword>
<dbReference type="PANTHER" id="PTHR30040">
    <property type="entry name" value="THIAMINE BIOSYNTHESIS LIPOPROTEIN APBE"/>
    <property type="match status" value="1"/>
</dbReference>
<comment type="catalytic activity">
    <reaction evidence="9 10">
        <text>L-threonyl-[protein] + FAD = FMN-L-threonyl-[protein] + AMP + H(+)</text>
        <dbReference type="Rhea" id="RHEA:36847"/>
        <dbReference type="Rhea" id="RHEA-COMP:11060"/>
        <dbReference type="Rhea" id="RHEA-COMP:11061"/>
        <dbReference type="ChEBI" id="CHEBI:15378"/>
        <dbReference type="ChEBI" id="CHEBI:30013"/>
        <dbReference type="ChEBI" id="CHEBI:57692"/>
        <dbReference type="ChEBI" id="CHEBI:74257"/>
        <dbReference type="ChEBI" id="CHEBI:456215"/>
        <dbReference type="EC" id="2.7.1.180"/>
    </reaction>
</comment>
<comment type="caution">
    <text evidence="12">The sequence shown here is derived from an EMBL/GenBank/DDBJ whole genome shotgun (WGS) entry which is preliminary data.</text>
</comment>
<proteinExistence type="inferred from homology"/>
<evidence type="ECO:0000313" key="12">
    <source>
        <dbReference type="EMBL" id="KAA9353261.1"/>
    </source>
</evidence>
<evidence type="ECO:0000256" key="5">
    <source>
        <dbReference type="ARBA" id="ARBA00022723"/>
    </source>
</evidence>
<dbReference type="AlphaFoldDB" id="A0A5N1JIW1"/>
<feature type="binding site" evidence="11">
    <location>
        <position position="281"/>
    </location>
    <ligand>
        <name>Mg(2+)</name>
        <dbReference type="ChEBI" id="CHEBI:18420"/>
    </ligand>
</feature>
<protein>
    <recommendedName>
        <fullName evidence="2 10">FAD:protein FMN transferase</fullName>
        <ecNumber evidence="1 10">2.7.1.180</ecNumber>
    </recommendedName>
    <alternativeName>
        <fullName evidence="8 10">Flavin transferase</fullName>
    </alternativeName>
</protein>
<dbReference type="PANTHER" id="PTHR30040:SF2">
    <property type="entry name" value="FAD:PROTEIN FMN TRANSFERASE"/>
    <property type="match status" value="1"/>
</dbReference>
<dbReference type="InterPro" id="IPR003374">
    <property type="entry name" value="ApbE-like_sf"/>
</dbReference>
<dbReference type="Gene3D" id="3.10.520.10">
    <property type="entry name" value="ApbE-like domains"/>
    <property type="match status" value="1"/>
</dbReference>
<dbReference type="SUPFAM" id="SSF143631">
    <property type="entry name" value="ApbE-like"/>
    <property type="match status" value="1"/>
</dbReference>
<evidence type="ECO:0000256" key="9">
    <source>
        <dbReference type="ARBA" id="ARBA00048540"/>
    </source>
</evidence>
<comment type="similarity">
    <text evidence="10">Belongs to the ApbE family.</text>
</comment>
<reference evidence="12 13" key="1">
    <citation type="submission" date="2019-09" db="EMBL/GenBank/DDBJ databases">
        <title>Genome Sequence of Larkinella sp MA1.</title>
        <authorList>
            <person name="Srinivasan S."/>
        </authorList>
    </citation>
    <scope>NUCLEOTIDE SEQUENCE [LARGE SCALE GENOMIC DNA]</scope>
    <source>
        <strain evidence="12 13">MA1</strain>
    </source>
</reference>
<dbReference type="GO" id="GO:0046872">
    <property type="term" value="F:metal ion binding"/>
    <property type="evidence" value="ECO:0007669"/>
    <property type="project" value="UniProtKB-UniRule"/>
</dbReference>
<evidence type="ECO:0000256" key="8">
    <source>
        <dbReference type="ARBA" id="ARBA00031306"/>
    </source>
</evidence>
<gene>
    <name evidence="12" type="ORF">F0P93_18520</name>
</gene>
<organism evidence="12 13">
    <name type="scientific">Larkinella humicola</name>
    <dbReference type="NCBI Taxonomy" id="2607654"/>
    <lineage>
        <taxon>Bacteria</taxon>
        <taxon>Pseudomonadati</taxon>
        <taxon>Bacteroidota</taxon>
        <taxon>Cytophagia</taxon>
        <taxon>Cytophagales</taxon>
        <taxon>Spirosomataceae</taxon>
        <taxon>Larkinella</taxon>
    </lineage>
</organism>
<evidence type="ECO:0000256" key="1">
    <source>
        <dbReference type="ARBA" id="ARBA00011955"/>
    </source>
</evidence>
<sequence>MGAKAVVLSLCFTLIGWKNVAQPLQRYTFDRGLFGTEFRQIFYAPNDRIAQEVRRAVDARMDSLNVIMSDYLDGSEINRLSATAGSGQWVSVSPDLFDILSRAVAIAKASDGLFDPTIGPLSQLWRRAVRRKIFPTKPELRKAHQRVDYRLIELKKPGFVRLKKPGMRLDVGGIGQGYAIDEGLKVLQQLGIKSALLDIGGDILVSDPPPGERGWRILIGAAADTTTLLLRQVGITTSGATHRYLEHNGKRYSHLMNPRTGLGLLHHAQTTVLAPDGTQADALTKVFSVAGIQKSKRLIKRFPGVSVWITEERNGKLKKWSSVTSTSPSPF</sequence>
<evidence type="ECO:0000256" key="6">
    <source>
        <dbReference type="ARBA" id="ARBA00022827"/>
    </source>
</evidence>
<keyword evidence="6 10" id="KW-0274">FAD</keyword>
<dbReference type="InterPro" id="IPR024932">
    <property type="entry name" value="ApbE"/>
</dbReference>
<accession>A0A5N1JIW1</accession>
<evidence type="ECO:0000256" key="11">
    <source>
        <dbReference type="PIRSR" id="PIRSR006268-2"/>
    </source>
</evidence>
<dbReference type="EC" id="2.7.1.180" evidence="1 10"/>
<dbReference type="PIRSF" id="PIRSF006268">
    <property type="entry name" value="ApbE"/>
    <property type="match status" value="1"/>
</dbReference>
<keyword evidence="5 10" id="KW-0479">Metal-binding</keyword>
<keyword evidence="3 10" id="KW-0285">Flavoprotein</keyword>
<evidence type="ECO:0000256" key="10">
    <source>
        <dbReference type="PIRNR" id="PIRNR006268"/>
    </source>
</evidence>
<evidence type="ECO:0000256" key="3">
    <source>
        <dbReference type="ARBA" id="ARBA00022630"/>
    </source>
</evidence>